<proteinExistence type="predicted"/>
<sequence length="80" mass="9734">MDVHTYKRWQRVWTWWKETAAFKLEPNWYTSMADAPKDAADGTRISVVDEVRTDYERRRGEWDKVQEITEEDCKRIYGEC</sequence>
<keyword evidence="2" id="KW-1185">Reference proteome</keyword>
<name>A0ABX0JHA0_9BACL</name>
<evidence type="ECO:0000313" key="1">
    <source>
        <dbReference type="EMBL" id="NHN34938.1"/>
    </source>
</evidence>
<protein>
    <submittedName>
        <fullName evidence="1">Uncharacterized protein</fullName>
    </submittedName>
</protein>
<evidence type="ECO:0000313" key="2">
    <source>
        <dbReference type="Proteomes" id="UP001165962"/>
    </source>
</evidence>
<dbReference type="RefSeq" id="WP_166156820.1">
    <property type="nucleotide sequence ID" value="NZ_JAAOIW010000024.1"/>
</dbReference>
<organism evidence="1 2">
    <name type="scientific">Paenibacillus agricola</name>
    <dbReference type="NCBI Taxonomy" id="2716264"/>
    <lineage>
        <taxon>Bacteria</taxon>
        <taxon>Bacillati</taxon>
        <taxon>Bacillota</taxon>
        <taxon>Bacilli</taxon>
        <taxon>Bacillales</taxon>
        <taxon>Paenibacillaceae</taxon>
        <taxon>Paenibacillus</taxon>
    </lineage>
</organism>
<comment type="caution">
    <text evidence="1">The sequence shown here is derived from an EMBL/GenBank/DDBJ whole genome shotgun (WGS) entry which is preliminary data.</text>
</comment>
<dbReference type="EMBL" id="JAAOIW010000024">
    <property type="protein sequence ID" value="NHN34938.1"/>
    <property type="molecule type" value="Genomic_DNA"/>
</dbReference>
<reference evidence="1" key="1">
    <citation type="submission" date="2020-03" db="EMBL/GenBank/DDBJ databases">
        <title>Draft sequencing of Paenibacilllus sp. S3N08.</title>
        <authorList>
            <person name="Kim D.-U."/>
        </authorList>
    </citation>
    <scope>NUCLEOTIDE SEQUENCE</scope>
    <source>
        <strain evidence="1">S3N08</strain>
    </source>
</reference>
<dbReference type="Proteomes" id="UP001165962">
    <property type="component" value="Unassembled WGS sequence"/>
</dbReference>
<accession>A0ABX0JHA0</accession>
<gene>
    <name evidence="1" type="ORF">G9U52_34920</name>
</gene>